<gene>
    <name evidence="2" type="primary">ga19576</name>
    <name evidence="2" type="ORF">PR202_ga19576</name>
</gene>
<reference evidence="2" key="2">
    <citation type="submission" date="2021-12" db="EMBL/GenBank/DDBJ databases">
        <title>Resequencing data analysis of finger millet.</title>
        <authorList>
            <person name="Hatakeyama M."/>
            <person name="Aluri S."/>
            <person name="Balachadran M.T."/>
            <person name="Sivarajan S.R."/>
            <person name="Poveda L."/>
            <person name="Shimizu-Inatsugi R."/>
            <person name="Schlapbach R."/>
            <person name="Sreeman S.M."/>
            <person name="Shimizu K.K."/>
        </authorList>
    </citation>
    <scope>NUCLEOTIDE SEQUENCE</scope>
</reference>
<dbReference type="EMBL" id="BQKI01000009">
    <property type="protein sequence ID" value="GJN02245.1"/>
    <property type="molecule type" value="Genomic_DNA"/>
</dbReference>
<feature type="region of interest" description="Disordered" evidence="1">
    <location>
        <begin position="1"/>
        <end position="106"/>
    </location>
</feature>
<protein>
    <submittedName>
        <fullName evidence="2">Uncharacterized protein</fullName>
    </submittedName>
</protein>
<sequence>MPRRRHPLPPDPRAALTLSRWARAPSSPSAVGPASCPRPSMPGPRAALALLCGPLGPTSRPRLCHRPGAPPLPPAGSAALAPRSAGSGALGRRRRREQAQAGKKDA</sequence>
<evidence type="ECO:0000313" key="3">
    <source>
        <dbReference type="Proteomes" id="UP001054889"/>
    </source>
</evidence>
<evidence type="ECO:0000313" key="2">
    <source>
        <dbReference type="EMBL" id="GJN02245.1"/>
    </source>
</evidence>
<dbReference type="Proteomes" id="UP001054889">
    <property type="component" value="Unassembled WGS sequence"/>
</dbReference>
<reference evidence="2" key="1">
    <citation type="journal article" date="2018" name="DNA Res.">
        <title>Multiple hybrid de novo genome assembly of finger millet, an orphan allotetraploid crop.</title>
        <authorList>
            <person name="Hatakeyama M."/>
            <person name="Aluri S."/>
            <person name="Balachadran M.T."/>
            <person name="Sivarajan S.R."/>
            <person name="Patrignani A."/>
            <person name="Gruter S."/>
            <person name="Poveda L."/>
            <person name="Shimizu-Inatsugi R."/>
            <person name="Baeten J."/>
            <person name="Francoijs K.J."/>
            <person name="Nataraja K.N."/>
            <person name="Reddy Y.A.N."/>
            <person name="Phadnis S."/>
            <person name="Ravikumar R.L."/>
            <person name="Schlapbach R."/>
            <person name="Sreeman S.M."/>
            <person name="Shimizu K.K."/>
        </authorList>
    </citation>
    <scope>NUCLEOTIDE SEQUENCE</scope>
</reference>
<feature type="compositionally biased region" description="Low complexity" evidence="1">
    <location>
        <begin position="75"/>
        <end position="87"/>
    </location>
</feature>
<organism evidence="2 3">
    <name type="scientific">Eleusine coracana subsp. coracana</name>
    <dbReference type="NCBI Taxonomy" id="191504"/>
    <lineage>
        <taxon>Eukaryota</taxon>
        <taxon>Viridiplantae</taxon>
        <taxon>Streptophyta</taxon>
        <taxon>Embryophyta</taxon>
        <taxon>Tracheophyta</taxon>
        <taxon>Spermatophyta</taxon>
        <taxon>Magnoliopsida</taxon>
        <taxon>Liliopsida</taxon>
        <taxon>Poales</taxon>
        <taxon>Poaceae</taxon>
        <taxon>PACMAD clade</taxon>
        <taxon>Chloridoideae</taxon>
        <taxon>Cynodonteae</taxon>
        <taxon>Eleusininae</taxon>
        <taxon>Eleusine</taxon>
    </lineage>
</organism>
<keyword evidence="3" id="KW-1185">Reference proteome</keyword>
<name>A0AAV5CWR7_ELECO</name>
<feature type="compositionally biased region" description="Low complexity" evidence="1">
    <location>
        <begin position="19"/>
        <end position="57"/>
    </location>
</feature>
<comment type="caution">
    <text evidence="2">The sequence shown here is derived from an EMBL/GenBank/DDBJ whole genome shotgun (WGS) entry which is preliminary data.</text>
</comment>
<proteinExistence type="predicted"/>
<evidence type="ECO:0000256" key="1">
    <source>
        <dbReference type="SAM" id="MobiDB-lite"/>
    </source>
</evidence>
<accession>A0AAV5CWR7</accession>
<dbReference type="AlphaFoldDB" id="A0AAV5CWR7"/>